<keyword evidence="2" id="KW-0732">Signal</keyword>
<proteinExistence type="predicted"/>
<feature type="chain" id="PRO_5016315187" description="SLA1 homology domain-containing protein" evidence="2">
    <location>
        <begin position="21"/>
        <end position="415"/>
    </location>
</feature>
<organism evidence="3 4">
    <name type="scientific">Spirosoma telluris</name>
    <dbReference type="NCBI Taxonomy" id="2183553"/>
    <lineage>
        <taxon>Bacteria</taxon>
        <taxon>Pseudomonadati</taxon>
        <taxon>Bacteroidota</taxon>
        <taxon>Cytophagia</taxon>
        <taxon>Cytophagales</taxon>
        <taxon>Cytophagaceae</taxon>
        <taxon>Spirosoma</taxon>
    </lineage>
</organism>
<comment type="caution">
    <text evidence="3">The sequence shown here is derived from an EMBL/GenBank/DDBJ whole genome shotgun (WGS) entry which is preliminary data.</text>
</comment>
<reference evidence="3 4" key="1">
    <citation type="submission" date="2018-06" db="EMBL/GenBank/DDBJ databases">
        <title>Spirosoma sp. HMF3257 Genome sequencing and assembly.</title>
        <authorList>
            <person name="Kang H."/>
            <person name="Cha I."/>
            <person name="Kim H."/>
            <person name="Kang J."/>
            <person name="Joh K."/>
        </authorList>
    </citation>
    <scope>NUCLEOTIDE SEQUENCE [LARGE SCALE GENOMIC DNA]</scope>
    <source>
        <strain evidence="3 4">HMF3257</strain>
    </source>
</reference>
<dbReference type="RefSeq" id="WP_111347355.1">
    <property type="nucleotide sequence ID" value="NZ_QLII01000001.1"/>
</dbReference>
<dbReference type="OrthoDB" id="953811at2"/>
<evidence type="ECO:0000313" key="4">
    <source>
        <dbReference type="Proteomes" id="UP000249016"/>
    </source>
</evidence>
<keyword evidence="4" id="KW-1185">Reference proteome</keyword>
<dbReference type="Proteomes" id="UP000249016">
    <property type="component" value="Unassembled WGS sequence"/>
</dbReference>
<evidence type="ECO:0008006" key="5">
    <source>
        <dbReference type="Google" id="ProtNLM"/>
    </source>
</evidence>
<sequence>MKKCLLWGLLTGLSISTLYAQEAIYLANGNRSAGKLTGAEGEKVKITVIRNGKPAYYSLRRENVLLAFSDDGRYLIVNSLDTDPAKAQQEIDAFQKGAAAHPDFDLLVKASPPTVLQGTIRYESGDVVNYQSAGGASGSINKRELAIIFYRDGRHQLLMPPAEVVSLLNSTRSELIRLATPAPVVPPTATAKKMPKLPPSSAKVAKKLPAKSEAAPKNTQPANPTTAPSVPVTPVPSAASEPSAIAKPKLSDAQYQQYRSSALSRVDEFVAYLNIIANKELTDDEKDKAIEQVVKLFLPEATIDVSSANRPGVRKYKIKDYLTRLKMVPYASSTIDWTEIQYVSELKQAADGNYYGLITGQQTFTGYAENGQDVLYTDVTEKSVQVKLEAYRSLKDGNTQLKWAVLLGNIGIVVK</sequence>
<feature type="region of interest" description="Disordered" evidence="1">
    <location>
        <begin position="185"/>
        <end position="245"/>
    </location>
</feature>
<accession>A0A327NPM5</accession>
<name>A0A327NPM5_9BACT</name>
<gene>
    <name evidence="3" type="ORF">HMF3257_28370</name>
</gene>
<dbReference type="EMBL" id="QLII01000001">
    <property type="protein sequence ID" value="RAI77127.1"/>
    <property type="molecule type" value="Genomic_DNA"/>
</dbReference>
<dbReference type="AlphaFoldDB" id="A0A327NPM5"/>
<feature type="signal peptide" evidence="2">
    <location>
        <begin position="1"/>
        <end position="20"/>
    </location>
</feature>
<evidence type="ECO:0000313" key="3">
    <source>
        <dbReference type="EMBL" id="RAI77127.1"/>
    </source>
</evidence>
<evidence type="ECO:0000256" key="1">
    <source>
        <dbReference type="SAM" id="MobiDB-lite"/>
    </source>
</evidence>
<protein>
    <recommendedName>
        <fullName evidence="5">SLA1 homology domain-containing protein</fullName>
    </recommendedName>
</protein>
<evidence type="ECO:0000256" key="2">
    <source>
        <dbReference type="SAM" id="SignalP"/>
    </source>
</evidence>
<feature type="compositionally biased region" description="Low complexity" evidence="1">
    <location>
        <begin position="221"/>
        <end position="245"/>
    </location>
</feature>